<accession>X1NUJ9</accession>
<dbReference type="EMBL" id="BARV01038343">
    <property type="protein sequence ID" value="GAI47288.1"/>
    <property type="molecule type" value="Genomic_DNA"/>
</dbReference>
<name>X1NUJ9_9ZZZZ</name>
<evidence type="ECO:0008006" key="2">
    <source>
        <dbReference type="Google" id="ProtNLM"/>
    </source>
</evidence>
<dbReference type="PANTHER" id="PTHR11692:SF0">
    <property type="entry name" value="BIFUNCTIONAL PURINE BIOSYNTHESIS PROTEIN ATIC"/>
    <property type="match status" value="1"/>
</dbReference>
<proteinExistence type="predicted"/>
<dbReference type="GO" id="GO:0004643">
    <property type="term" value="F:phosphoribosylaminoimidazolecarboxamide formyltransferase activity"/>
    <property type="evidence" value="ECO:0007669"/>
    <property type="project" value="InterPro"/>
</dbReference>
<gene>
    <name evidence="1" type="ORF">S06H3_59101</name>
</gene>
<dbReference type="Gene3D" id="3.40.50.1380">
    <property type="entry name" value="Methylglyoxal synthase-like domain"/>
    <property type="match status" value="1"/>
</dbReference>
<feature type="non-terminal residue" evidence="1">
    <location>
        <position position="68"/>
    </location>
</feature>
<dbReference type="GO" id="GO:0003937">
    <property type="term" value="F:IMP cyclohydrolase activity"/>
    <property type="evidence" value="ECO:0007669"/>
    <property type="project" value="InterPro"/>
</dbReference>
<comment type="caution">
    <text evidence="1">The sequence shown here is derived from an EMBL/GenBank/DDBJ whole genome shotgun (WGS) entry which is preliminary data.</text>
</comment>
<evidence type="ECO:0000313" key="1">
    <source>
        <dbReference type="EMBL" id="GAI47288.1"/>
    </source>
</evidence>
<dbReference type="AlphaFoldDB" id="X1NUJ9"/>
<dbReference type="GO" id="GO:0005829">
    <property type="term" value="C:cytosol"/>
    <property type="evidence" value="ECO:0007669"/>
    <property type="project" value="TreeGrafter"/>
</dbReference>
<organism evidence="1">
    <name type="scientific">marine sediment metagenome</name>
    <dbReference type="NCBI Taxonomy" id="412755"/>
    <lineage>
        <taxon>unclassified sequences</taxon>
        <taxon>metagenomes</taxon>
        <taxon>ecological metagenomes</taxon>
    </lineage>
</organism>
<sequence>MDMVVVNLYPFKETIGREDVTAEKARANIDIGGPCMIRAAAKNFLRVAVLTSPDTYRGVVAEIKTNAG</sequence>
<reference evidence="1" key="1">
    <citation type="journal article" date="2014" name="Front. Microbiol.">
        <title>High frequency of phylogenetically diverse reductive dehalogenase-homologous genes in deep subseafloor sedimentary metagenomes.</title>
        <authorList>
            <person name="Kawai M."/>
            <person name="Futagami T."/>
            <person name="Toyoda A."/>
            <person name="Takaki Y."/>
            <person name="Nishi S."/>
            <person name="Hori S."/>
            <person name="Arai W."/>
            <person name="Tsubouchi T."/>
            <person name="Morono Y."/>
            <person name="Uchiyama I."/>
            <person name="Ito T."/>
            <person name="Fujiyama A."/>
            <person name="Inagaki F."/>
            <person name="Takami H."/>
        </authorList>
    </citation>
    <scope>NUCLEOTIDE SEQUENCE</scope>
    <source>
        <strain evidence="1">Expedition CK06-06</strain>
    </source>
</reference>
<protein>
    <recommendedName>
        <fullName evidence="2">MGS-like domain-containing protein</fullName>
    </recommendedName>
</protein>
<dbReference type="InterPro" id="IPR036914">
    <property type="entry name" value="MGS-like_dom_sf"/>
</dbReference>
<dbReference type="PANTHER" id="PTHR11692">
    <property type="entry name" value="BIFUNCTIONAL PURINE BIOSYNTHESIS PROTEIN PURH"/>
    <property type="match status" value="1"/>
</dbReference>
<dbReference type="GO" id="GO:0006189">
    <property type="term" value="P:'de novo' IMP biosynthetic process"/>
    <property type="evidence" value="ECO:0007669"/>
    <property type="project" value="TreeGrafter"/>
</dbReference>
<dbReference type="InterPro" id="IPR002695">
    <property type="entry name" value="PurH-like"/>
</dbReference>
<dbReference type="SUPFAM" id="SSF52335">
    <property type="entry name" value="Methylglyoxal synthase-like"/>
    <property type="match status" value="1"/>
</dbReference>